<dbReference type="PANTHER" id="PTHR42776">
    <property type="entry name" value="SERINE PEPTIDASE S9 FAMILY MEMBER"/>
    <property type="match status" value="1"/>
</dbReference>
<evidence type="ECO:0000313" key="6">
    <source>
        <dbReference type="Proteomes" id="UP000254711"/>
    </source>
</evidence>
<sequence length="832" mass="91043">MSLAPDRRRALLFVGLLSLLPAALQAGYNQPPEPLLGVMHAPLPAIPMLDPTRQRMLLVEQSQYPSIERVAEPYVKLAGLRIEPRNHSRHDASSGYGIRACLKSFTLEDVASHRLTPVMLPADACPSAPLWSPDGRRFAFTNTTDERTELWLGDALTGAVRRVEGIALNPMMGDSVQWLHDSDSLVVKLVPANLGPAPKGLATGGPEIKESIQGKGESSSYEARDTLASPEDEALFDYYGAAQLAVVDAASGQTRVIGKPGVIDGVAAAPDGEHVLVETLKKPYSYVTTYERFARDVSVLDARTGQSTPITSLPVADRVPVRGVPIGPREFEWRANAPATLIWPEALDQGDWKVNVPQRDKVMLWNAPFSGKPKEIARTAQRFSGMRWLAEGDEPFVYEFDANRQWIHVSRIDVAHPSKPARTIWDYSSNEVYKHPGSLLTQTLPNGATVVRQEGDSVYLVGPGGTPKGDRPFLDRYSLGSGRTERLFRSSADSYERPLAVLTGGERFITVHQSPVEPPNLFLYTLGQPVDGAPAGEAAFASSAAPITNIPDPTPQVRGIGKRLVTYKRTDGVELSFTLYTPPGYKEGTRVPAILYAYPQDFADPSQAGQISGSQQKFDVLRSYRLLLLAGYAIIDNASFPIVGDPRTAYDTYTDQLVMDAQAAVDKAVELGVVDRDRIGVTGHSHGALMTANLLAHTNLFRAGVATSGAYNKTLTPFGFQNERRSLWQAPTVYAQVSTFFHADQIKAPLLIMHGMDDANPGTEPIQSQKLFQAIRGLGGVTRLVMLPHEPHWYTAMESNEQEVYEMLTWFDRYVKNAPEQAKPAKSAKAAP</sequence>
<dbReference type="PANTHER" id="PTHR42776:SF28">
    <property type="entry name" value="GLUTAMYL ENDOPEPTIDASE, CHLOROPLASTIC-RELATED"/>
    <property type="match status" value="1"/>
</dbReference>
<dbReference type="EMBL" id="QQSY01000004">
    <property type="protein sequence ID" value="RDI97785.1"/>
    <property type="molecule type" value="Genomic_DNA"/>
</dbReference>
<comment type="caution">
    <text evidence="5">The sequence shown here is derived from an EMBL/GenBank/DDBJ whole genome shotgun (WGS) entry which is preliminary data.</text>
</comment>
<accession>A0A370K554</accession>
<dbReference type="Pfam" id="PF00326">
    <property type="entry name" value="Peptidase_S9"/>
    <property type="match status" value="1"/>
</dbReference>
<feature type="signal peptide" evidence="3">
    <location>
        <begin position="1"/>
        <end position="26"/>
    </location>
</feature>
<name>A0A370K554_9GAMM</name>
<dbReference type="OrthoDB" id="6388416at2"/>
<dbReference type="InterPro" id="IPR011042">
    <property type="entry name" value="6-blade_b-propeller_TolB-like"/>
</dbReference>
<evidence type="ECO:0000256" key="1">
    <source>
        <dbReference type="ARBA" id="ARBA00022801"/>
    </source>
</evidence>
<feature type="chain" id="PRO_5016970084" evidence="3">
    <location>
        <begin position="27"/>
        <end position="832"/>
    </location>
</feature>
<organism evidence="5 6">
    <name type="scientific">Dyella solisilvae</name>
    <dbReference type="NCBI Taxonomy" id="1920168"/>
    <lineage>
        <taxon>Bacteria</taxon>
        <taxon>Pseudomonadati</taxon>
        <taxon>Pseudomonadota</taxon>
        <taxon>Gammaproteobacteria</taxon>
        <taxon>Lysobacterales</taxon>
        <taxon>Rhodanobacteraceae</taxon>
        <taxon>Dyella</taxon>
    </lineage>
</organism>
<dbReference type="GO" id="GO:0006508">
    <property type="term" value="P:proteolysis"/>
    <property type="evidence" value="ECO:0007669"/>
    <property type="project" value="InterPro"/>
</dbReference>
<dbReference type="RefSeq" id="WP_114826102.1">
    <property type="nucleotide sequence ID" value="NZ_QQSY01000004.1"/>
</dbReference>
<protein>
    <submittedName>
        <fullName evidence="5">S9 family peptidase</fullName>
    </submittedName>
</protein>
<dbReference type="GO" id="GO:0004252">
    <property type="term" value="F:serine-type endopeptidase activity"/>
    <property type="evidence" value="ECO:0007669"/>
    <property type="project" value="TreeGrafter"/>
</dbReference>
<reference evidence="5 6" key="1">
    <citation type="submission" date="2018-07" db="EMBL/GenBank/DDBJ databases">
        <title>Dyella solisilvae sp. nov., isolated from the pine and broad-leaved mixed forest soil.</title>
        <authorList>
            <person name="Gao Z."/>
            <person name="Qiu L."/>
        </authorList>
    </citation>
    <scope>NUCLEOTIDE SEQUENCE [LARGE SCALE GENOMIC DNA]</scope>
    <source>
        <strain evidence="5 6">DHG54</strain>
    </source>
</reference>
<keyword evidence="1" id="KW-0378">Hydrolase</keyword>
<proteinExistence type="predicted"/>
<dbReference type="SUPFAM" id="SSF53474">
    <property type="entry name" value="alpha/beta-Hydrolases"/>
    <property type="match status" value="1"/>
</dbReference>
<dbReference type="Gene3D" id="3.40.50.1820">
    <property type="entry name" value="alpha/beta hydrolase"/>
    <property type="match status" value="1"/>
</dbReference>
<keyword evidence="6" id="KW-1185">Reference proteome</keyword>
<keyword evidence="3" id="KW-0732">Signal</keyword>
<dbReference type="InterPro" id="IPR001375">
    <property type="entry name" value="Peptidase_S9_cat"/>
</dbReference>
<evidence type="ECO:0000259" key="4">
    <source>
        <dbReference type="Pfam" id="PF00326"/>
    </source>
</evidence>
<evidence type="ECO:0000313" key="5">
    <source>
        <dbReference type="EMBL" id="RDI97785.1"/>
    </source>
</evidence>
<dbReference type="Proteomes" id="UP000254711">
    <property type="component" value="Unassembled WGS sequence"/>
</dbReference>
<feature type="domain" description="Peptidase S9 prolyl oligopeptidase catalytic" evidence="4">
    <location>
        <begin position="651"/>
        <end position="817"/>
    </location>
</feature>
<evidence type="ECO:0000256" key="2">
    <source>
        <dbReference type="SAM" id="MobiDB-lite"/>
    </source>
</evidence>
<evidence type="ECO:0000256" key="3">
    <source>
        <dbReference type="SAM" id="SignalP"/>
    </source>
</evidence>
<dbReference type="SUPFAM" id="SSF82171">
    <property type="entry name" value="DPP6 N-terminal domain-like"/>
    <property type="match status" value="1"/>
</dbReference>
<dbReference type="InterPro" id="IPR029058">
    <property type="entry name" value="AB_hydrolase_fold"/>
</dbReference>
<dbReference type="Gene3D" id="2.120.10.30">
    <property type="entry name" value="TolB, C-terminal domain"/>
    <property type="match status" value="1"/>
</dbReference>
<gene>
    <name evidence="5" type="ORF">DVT68_16075</name>
</gene>
<dbReference type="AlphaFoldDB" id="A0A370K554"/>
<feature type="region of interest" description="Disordered" evidence="2">
    <location>
        <begin position="200"/>
        <end position="221"/>
    </location>
</feature>